<feature type="signal peptide" evidence="1">
    <location>
        <begin position="1"/>
        <end position="19"/>
    </location>
</feature>
<evidence type="ECO:0000313" key="3">
    <source>
        <dbReference type="Proteomes" id="UP001139028"/>
    </source>
</evidence>
<dbReference type="Proteomes" id="UP001139028">
    <property type="component" value="Unassembled WGS sequence"/>
</dbReference>
<proteinExistence type="predicted"/>
<dbReference type="RefSeq" id="WP_252470906.1">
    <property type="nucleotide sequence ID" value="NZ_JALBWM010000085.1"/>
</dbReference>
<name>A0A9X2EQ73_9GAMM</name>
<evidence type="ECO:0000256" key="1">
    <source>
        <dbReference type="SAM" id="SignalP"/>
    </source>
</evidence>
<organism evidence="2 3">
    <name type="scientific">Microbulbifer okhotskensis</name>
    <dbReference type="NCBI Taxonomy" id="2926617"/>
    <lineage>
        <taxon>Bacteria</taxon>
        <taxon>Pseudomonadati</taxon>
        <taxon>Pseudomonadota</taxon>
        <taxon>Gammaproteobacteria</taxon>
        <taxon>Cellvibrionales</taxon>
        <taxon>Microbulbiferaceae</taxon>
        <taxon>Microbulbifer</taxon>
    </lineage>
</organism>
<sequence>MKRITLTILILVFSIPSHACIMSPSKRTAMDSDRMLQEYDVMFFGRLDSEEVVQDERRQVAKFTVIKSYKGKISGKVVINNKLNTSCSSVFQVPRSAFYVFAKFTETEGIYEISGFASFIPLGNAMEYEWSPE</sequence>
<gene>
    <name evidence="2" type="ORF">MO867_15965</name>
</gene>
<protein>
    <recommendedName>
        <fullName evidence="4">Tissue inhibitor of metalloproteinase</fullName>
    </recommendedName>
</protein>
<accession>A0A9X2EQ73</accession>
<evidence type="ECO:0000313" key="2">
    <source>
        <dbReference type="EMBL" id="MCO1335831.1"/>
    </source>
</evidence>
<comment type="caution">
    <text evidence="2">The sequence shown here is derived from an EMBL/GenBank/DDBJ whole genome shotgun (WGS) entry which is preliminary data.</text>
</comment>
<keyword evidence="3" id="KW-1185">Reference proteome</keyword>
<dbReference type="EMBL" id="JALBWM010000085">
    <property type="protein sequence ID" value="MCO1335831.1"/>
    <property type="molecule type" value="Genomic_DNA"/>
</dbReference>
<evidence type="ECO:0008006" key="4">
    <source>
        <dbReference type="Google" id="ProtNLM"/>
    </source>
</evidence>
<reference evidence="2" key="1">
    <citation type="journal article" date="2022" name="Arch. Microbiol.">
        <title>Microbulbifer okhotskensis sp. nov., isolated from a deep bottom sediment of the Okhotsk Sea.</title>
        <authorList>
            <person name="Romanenko L."/>
            <person name="Kurilenko V."/>
            <person name="Otstavnykh N."/>
            <person name="Velansky P."/>
            <person name="Isaeva M."/>
            <person name="Mikhailov V."/>
        </authorList>
    </citation>
    <scope>NUCLEOTIDE SEQUENCE</scope>
    <source>
        <strain evidence="2">OS29</strain>
    </source>
</reference>
<feature type="chain" id="PRO_5040889254" description="Tissue inhibitor of metalloproteinase" evidence="1">
    <location>
        <begin position="20"/>
        <end position="133"/>
    </location>
</feature>
<dbReference type="AlphaFoldDB" id="A0A9X2EQ73"/>
<keyword evidence="1" id="KW-0732">Signal</keyword>